<dbReference type="CDD" id="cd11286">
    <property type="entry name" value="ADF_cofilin_like"/>
    <property type="match status" value="2"/>
</dbReference>
<comment type="similarity">
    <text evidence="1">Belongs to the actin-binding proteins ADF family.</text>
</comment>
<feature type="compositionally biased region" description="Polar residues" evidence="3">
    <location>
        <begin position="328"/>
        <end position="342"/>
    </location>
</feature>
<dbReference type="Gramene" id="ORUFI03G40750.1">
    <property type="protein sequence ID" value="ORUFI03G40750.1"/>
    <property type="gene ID" value="ORUFI03G40750"/>
</dbReference>
<dbReference type="AlphaFoldDB" id="A0A0E0P361"/>
<evidence type="ECO:0000313" key="5">
    <source>
        <dbReference type="EnsemblPlants" id="ORUFI03G40750.1"/>
    </source>
</evidence>
<evidence type="ECO:0000259" key="4">
    <source>
        <dbReference type="PROSITE" id="PS51263"/>
    </source>
</evidence>
<dbReference type="SUPFAM" id="SSF55753">
    <property type="entry name" value="Actin depolymerizing proteins"/>
    <property type="match status" value="2"/>
</dbReference>
<keyword evidence="2" id="KW-0009">Actin-binding</keyword>
<dbReference type="Gene3D" id="3.40.20.10">
    <property type="entry name" value="Severin"/>
    <property type="match status" value="2"/>
</dbReference>
<evidence type="ECO:0000256" key="2">
    <source>
        <dbReference type="ARBA" id="ARBA00023203"/>
    </source>
</evidence>
<feature type="domain" description="ADF-H" evidence="4">
    <location>
        <begin position="191"/>
        <end position="325"/>
    </location>
</feature>
<dbReference type="EnsemblPlants" id="ORUFI03G40750.1">
    <property type="protein sequence ID" value="ORUFI03G40750.1"/>
    <property type="gene ID" value="ORUFI03G40750"/>
</dbReference>
<dbReference type="Pfam" id="PF00241">
    <property type="entry name" value="Cofilin_ADF"/>
    <property type="match status" value="2"/>
</dbReference>
<dbReference type="GO" id="GO:0015629">
    <property type="term" value="C:actin cytoskeleton"/>
    <property type="evidence" value="ECO:0007669"/>
    <property type="project" value="InterPro"/>
</dbReference>
<dbReference type="InterPro" id="IPR002108">
    <property type="entry name" value="ADF-H"/>
</dbReference>
<dbReference type="GO" id="GO:0003779">
    <property type="term" value="F:actin binding"/>
    <property type="evidence" value="ECO:0007669"/>
    <property type="project" value="UniProtKB-KW"/>
</dbReference>
<feature type="domain" description="ADF-H" evidence="4">
    <location>
        <begin position="7"/>
        <end position="150"/>
    </location>
</feature>
<reference evidence="6" key="1">
    <citation type="submission" date="2013-06" db="EMBL/GenBank/DDBJ databases">
        <authorList>
            <person name="Zhao Q."/>
        </authorList>
    </citation>
    <scope>NUCLEOTIDE SEQUENCE</scope>
    <source>
        <strain evidence="6">cv. W1943</strain>
    </source>
</reference>
<dbReference type="PANTHER" id="PTHR11913">
    <property type="entry name" value="COFILIN-RELATED"/>
    <property type="match status" value="1"/>
</dbReference>
<sequence>MANATSGVAVSEECKARFQELRAGRAHRFVVFKIDDAMRQVVVDRVGPRDAGFDELTASLPADGCRYAVYDHDFTVSDATATAAAGEGGEAPRSKIFFVSWSPAAADVRSKMVYASSNEGFKKELDGVQIDLQATDPSELTLDRLAFPFCCCCRCAAASAAAADTAPLPFELRNDPTDSIDLMGISLANSSSGVAIHDDCKLKFNELQSKRMHRFITFMMDNKGKEIIVDKIGDRTTSYEDFTSSLPEGDCRFAIYDFDFLTAEDVPKSRIFYILWSPDNAKVRSKMLYASSNERFKKELNGIQLEVQATDAGEISLDALKDREDNMRTQNNEDNSTQQSGGRSKLEGVK</sequence>
<dbReference type="InterPro" id="IPR029006">
    <property type="entry name" value="ADF-H/Gelsolin-like_dom_sf"/>
</dbReference>
<dbReference type="Proteomes" id="UP000008022">
    <property type="component" value="Unassembled WGS sequence"/>
</dbReference>
<evidence type="ECO:0000256" key="1">
    <source>
        <dbReference type="ARBA" id="ARBA00006844"/>
    </source>
</evidence>
<evidence type="ECO:0000313" key="6">
    <source>
        <dbReference type="Proteomes" id="UP000008022"/>
    </source>
</evidence>
<dbReference type="InterPro" id="IPR017904">
    <property type="entry name" value="ADF/Cofilin"/>
</dbReference>
<keyword evidence="6" id="KW-1185">Reference proteome</keyword>
<organism evidence="5 6">
    <name type="scientific">Oryza rufipogon</name>
    <name type="common">Brownbeard rice</name>
    <name type="synonym">Asian wild rice</name>
    <dbReference type="NCBI Taxonomy" id="4529"/>
    <lineage>
        <taxon>Eukaryota</taxon>
        <taxon>Viridiplantae</taxon>
        <taxon>Streptophyta</taxon>
        <taxon>Embryophyta</taxon>
        <taxon>Tracheophyta</taxon>
        <taxon>Spermatophyta</taxon>
        <taxon>Magnoliopsida</taxon>
        <taxon>Liliopsida</taxon>
        <taxon>Poales</taxon>
        <taxon>Poaceae</taxon>
        <taxon>BOP clade</taxon>
        <taxon>Oryzoideae</taxon>
        <taxon>Oryzeae</taxon>
        <taxon>Oryzinae</taxon>
        <taxon>Oryza</taxon>
    </lineage>
</organism>
<reference evidence="5" key="2">
    <citation type="submission" date="2015-06" db="UniProtKB">
        <authorList>
            <consortium name="EnsemblPlants"/>
        </authorList>
    </citation>
    <scope>IDENTIFICATION</scope>
</reference>
<protein>
    <recommendedName>
        <fullName evidence="4">ADF-H domain-containing protein</fullName>
    </recommendedName>
</protein>
<dbReference type="SMART" id="SM00102">
    <property type="entry name" value="ADF"/>
    <property type="match status" value="2"/>
</dbReference>
<dbReference type="GO" id="GO:0030042">
    <property type="term" value="P:actin filament depolymerization"/>
    <property type="evidence" value="ECO:0007669"/>
    <property type="project" value="InterPro"/>
</dbReference>
<evidence type="ECO:0000256" key="3">
    <source>
        <dbReference type="SAM" id="MobiDB-lite"/>
    </source>
</evidence>
<feature type="region of interest" description="Disordered" evidence="3">
    <location>
        <begin position="324"/>
        <end position="350"/>
    </location>
</feature>
<accession>A0A0E0P361</accession>
<name>A0A0E0P361_ORYRU</name>
<dbReference type="PROSITE" id="PS51263">
    <property type="entry name" value="ADF_H"/>
    <property type="match status" value="2"/>
</dbReference>
<proteinExistence type="inferred from homology"/>